<keyword evidence="5" id="KW-0813">Transport</keyword>
<dbReference type="RefSeq" id="WP_101289503.1">
    <property type="nucleotide sequence ID" value="NZ_FOUQ01000003.1"/>
</dbReference>
<feature type="transmembrane region" description="Helical" evidence="5">
    <location>
        <begin position="30"/>
        <end position="50"/>
    </location>
</feature>
<dbReference type="Gene3D" id="1.10.3720.10">
    <property type="entry name" value="MetI-like"/>
    <property type="match status" value="1"/>
</dbReference>
<dbReference type="GO" id="GO:0055085">
    <property type="term" value="P:transmembrane transport"/>
    <property type="evidence" value="ECO:0007669"/>
    <property type="project" value="InterPro"/>
</dbReference>
<dbReference type="Pfam" id="PF00528">
    <property type="entry name" value="BPD_transp_1"/>
    <property type="match status" value="1"/>
</dbReference>
<dbReference type="OrthoDB" id="9815445at2"/>
<dbReference type="Proteomes" id="UP000233491">
    <property type="component" value="Unassembled WGS sequence"/>
</dbReference>
<comment type="caution">
    <text evidence="7">The sequence shown here is derived from an EMBL/GenBank/DDBJ whole genome shotgun (WGS) entry which is preliminary data.</text>
</comment>
<feature type="transmembrane region" description="Helical" evidence="5">
    <location>
        <begin position="268"/>
        <end position="289"/>
    </location>
</feature>
<name>A0A1I4SA22_9HYPH</name>
<dbReference type="AlphaFoldDB" id="A0A1I4SA22"/>
<evidence type="ECO:0000256" key="4">
    <source>
        <dbReference type="ARBA" id="ARBA00023136"/>
    </source>
</evidence>
<sequence>MSAPTDAMPRPARSGWLTSRRSKAILKRTVLYLLLALVAFFFAGPLYILLSTSFKTMPEIQSGGLMSLPHEPTAQAWVTAWGEACIGITCGGLKGYFGNSMVMTIPAVLISVMIGAINGYALAKWPFPGARFVFAALVAGNFVPFQVVLAPVAVTLRTLGLFGSVEGLVLIHVIYGIPITTMLFRNFFLSVPNDLIKAARIDGAGFFWIFFRIVLPLSPSVIVVALILQFTGIWNDFLFAVSFSNPSSAPMTVALNNLVNSNFGVKEYNVHMAATVIAAAPTLILYILLGRYFLRGMTAGAVKG</sequence>
<evidence type="ECO:0000256" key="2">
    <source>
        <dbReference type="ARBA" id="ARBA00022692"/>
    </source>
</evidence>
<comment type="similarity">
    <text evidence="5">Belongs to the binding-protein-dependent transport system permease family.</text>
</comment>
<dbReference type="GO" id="GO:0005886">
    <property type="term" value="C:plasma membrane"/>
    <property type="evidence" value="ECO:0007669"/>
    <property type="project" value="UniProtKB-SubCell"/>
</dbReference>
<dbReference type="InterPro" id="IPR000515">
    <property type="entry name" value="MetI-like"/>
</dbReference>
<keyword evidence="4 5" id="KW-0472">Membrane</keyword>
<evidence type="ECO:0000313" key="8">
    <source>
        <dbReference type="Proteomes" id="UP000233491"/>
    </source>
</evidence>
<dbReference type="PROSITE" id="PS50928">
    <property type="entry name" value="ABC_TM1"/>
    <property type="match status" value="1"/>
</dbReference>
<reference evidence="7 8" key="1">
    <citation type="submission" date="2017-12" db="EMBL/GenBank/DDBJ databases">
        <title>Anaerobic carbon monoxide metabolism by Pleomorphomonas carboxyditropha sp. nov., a new mesophilic hydrogenogenic carboxidotroph.</title>
        <authorList>
            <person name="Esquivel-Elizondo S."/>
            <person name="Krajmalnik-Brown R."/>
        </authorList>
    </citation>
    <scope>NUCLEOTIDE SEQUENCE [LARGE SCALE GENOMIC DNA]</scope>
    <source>
        <strain evidence="7 8">R5-392</strain>
    </source>
</reference>
<feature type="transmembrane region" description="Helical" evidence="5">
    <location>
        <begin position="101"/>
        <end position="120"/>
    </location>
</feature>
<comment type="subcellular location">
    <subcellularLocation>
        <location evidence="1 5">Cell membrane</location>
        <topology evidence="1 5">Multi-pass membrane protein</topology>
    </subcellularLocation>
</comment>
<organism evidence="7 8">
    <name type="scientific">Pleomorphomonas diazotrophica</name>
    <dbReference type="NCBI Taxonomy" id="1166257"/>
    <lineage>
        <taxon>Bacteria</taxon>
        <taxon>Pseudomonadati</taxon>
        <taxon>Pseudomonadota</taxon>
        <taxon>Alphaproteobacteria</taxon>
        <taxon>Hyphomicrobiales</taxon>
        <taxon>Pleomorphomonadaceae</taxon>
        <taxon>Pleomorphomonas</taxon>
    </lineage>
</organism>
<keyword evidence="2 5" id="KW-0812">Transmembrane</keyword>
<gene>
    <name evidence="7" type="ORF">CXZ10_11795</name>
</gene>
<dbReference type="EMBL" id="PJNW01000009">
    <property type="protein sequence ID" value="PKR88801.1"/>
    <property type="molecule type" value="Genomic_DNA"/>
</dbReference>
<feature type="transmembrane region" description="Helical" evidence="5">
    <location>
        <begin position="205"/>
        <end position="228"/>
    </location>
</feature>
<keyword evidence="3 5" id="KW-1133">Transmembrane helix</keyword>
<keyword evidence="8" id="KW-1185">Reference proteome</keyword>
<feature type="transmembrane region" description="Helical" evidence="5">
    <location>
        <begin position="132"/>
        <end position="154"/>
    </location>
</feature>
<dbReference type="InterPro" id="IPR035906">
    <property type="entry name" value="MetI-like_sf"/>
</dbReference>
<feature type="domain" description="ABC transmembrane type-1" evidence="6">
    <location>
        <begin position="97"/>
        <end position="289"/>
    </location>
</feature>
<dbReference type="PANTHER" id="PTHR43879:SF1">
    <property type="entry name" value="GLUCOSE IMPORT SYSTEM PERMEASE PROTEIN GLCU"/>
    <property type="match status" value="1"/>
</dbReference>
<evidence type="ECO:0000256" key="5">
    <source>
        <dbReference type="RuleBase" id="RU363032"/>
    </source>
</evidence>
<feature type="transmembrane region" description="Helical" evidence="5">
    <location>
        <begin position="160"/>
        <end position="184"/>
    </location>
</feature>
<evidence type="ECO:0000256" key="3">
    <source>
        <dbReference type="ARBA" id="ARBA00022989"/>
    </source>
</evidence>
<evidence type="ECO:0000259" key="6">
    <source>
        <dbReference type="PROSITE" id="PS50928"/>
    </source>
</evidence>
<dbReference type="PANTHER" id="PTHR43879">
    <property type="entry name" value="ABC TRANSPORTER PERMEASE PROTEIN"/>
    <property type="match status" value="1"/>
</dbReference>
<evidence type="ECO:0000256" key="1">
    <source>
        <dbReference type="ARBA" id="ARBA00004651"/>
    </source>
</evidence>
<dbReference type="SUPFAM" id="SSF161098">
    <property type="entry name" value="MetI-like"/>
    <property type="match status" value="1"/>
</dbReference>
<accession>A0A1I4SA22</accession>
<proteinExistence type="inferred from homology"/>
<evidence type="ECO:0000313" key="7">
    <source>
        <dbReference type="EMBL" id="PKR88801.1"/>
    </source>
</evidence>
<dbReference type="CDD" id="cd06261">
    <property type="entry name" value="TM_PBP2"/>
    <property type="match status" value="1"/>
</dbReference>
<protein>
    <submittedName>
        <fullName evidence="7">Sugar ABC transporter permease</fullName>
    </submittedName>
</protein>